<feature type="binding site" evidence="5">
    <location>
        <position position="168"/>
    </location>
    <ligand>
        <name>dimethylallyl phosphate</name>
        <dbReference type="ChEBI" id="CHEBI:88052"/>
    </ligand>
</feature>
<keyword evidence="4 5" id="KW-0808">Transferase</keyword>
<dbReference type="SUPFAM" id="SSF52507">
    <property type="entry name" value="Homo-oligomeric flavin-containing Cys decarboxylases, HFCD"/>
    <property type="match status" value="1"/>
</dbReference>
<evidence type="ECO:0000256" key="2">
    <source>
        <dbReference type="ARBA" id="ARBA00022630"/>
    </source>
</evidence>
<comment type="catalytic activity">
    <reaction evidence="5">
        <text>dimethylallyl phosphate + FMNH2 = prenylated FMNH2 + phosphate</text>
        <dbReference type="Rhea" id="RHEA:37743"/>
        <dbReference type="ChEBI" id="CHEBI:43474"/>
        <dbReference type="ChEBI" id="CHEBI:57618"/>
        <dbReference type="ChEBI" id="CHEBI:87467"/>
        <dbReference type="ChEBI" id="CHEBI:88052"/>
        <dbReference type="EC" id="2.5.1.129"/>
    </reaction>
</comment>
<dbReference type="InterPro" id="IPR003382">
    <property type="entry name" value="Flavoprotein"/>
</dbReference>
<feature type="binding site" evidence="5">
    <location>
        <position position="42"/>
    </location>
    <ligand>
        <name>FMN</name>
        <dbReference type="ChEBI" id="CHEBI:58210"/>
    </ligand>
</feature>
<dbReference type="Pfam" id="PF02441">
    <property type="entry name" value="Flavoprotein"/>
    <property type="match status" value="1"/>
</dbReference>
<keyword evidence="8" id="KW-1185">Reference proteome</keyword>
<dbReference type="Gene3D" id="3.40.50.1950">
    <property type="entry name" value="Flavin prenyltransferase-like"/>
    <property type="match status" value="1"/>
</dbReference>
<dbReference type="GO" id="GO:0016831">
    <property type="term" value="F:carboxy-lyase activity"/>
    <property type="evidence" value="ECO:0007669"/>
    <property type="project" value="TreeGrafter"/>
</dbReference>
<evidence type="ECO:0000256" key="1">
    <source>
        <dbReference type="ARBA" id="ARBA00022602"/>
    </source>
</evidence>
<gene>
    <name evidence="5" type="primary">ubiX</name>
    <name evidence="7" type="ORF">BROFUL_01742</name>
</gene>
<comment type="caution">
    <text evidence="7">The sequence shown here is derived from an EMBL/GenBank/DDBJ whole genome shotgun (WGS) entry which is preliminary data.</text>
</comment>
<evidence type="ECO:0000256" key="4">
    <source>
        <dbReference type="ARBA" id="ARBA00022679"/>
    </source>
</evidence>
<evidence type="ECO:0000313" key="8">
    <source>
        <dbReference type="Proteomes" id="UP000034954"/>
    </source>
</evidence>
<name>A0A0M2UX38_9BACT</name>
<comment type="caution">
    <text evidence="5">Lacks conserved residue(s) required for the propagation of feature annotation.</text>
</comment>
<feature type="binding site" evidence="5">
    <location>
        <position position="184"/>
    </location>
    <ligand>
        <name>dimethylallyl phosphate</name>
        <dbReference type="ChEBI" id="CHEBI:88052"/>
    </ligand>
</feature>
<reference evidence="7 8" key="1">
    <citation type="journal article" date="2013" name="BMC Microbiol.">
        <title>Identification of the type II cytochrome c maturation pathway in anammox bacteria by comparative genomics.</title>
        <authorList>
            <person name="Ferousi C."/>
            <person name="Speth D.R."/>
            <person name="Reimann J."/>
            <person name="Op den Camp H.J."/>
            <person name="Allen J.W."/>
            <person name="Keltjens J.T."/>
            <person name="Jetten M.S."/>
        </authorList>
    </citation>
    <scope>NUCLEOTIDE SEQUENCE [LARGE SCALE GENOMIC DNA]</scope>
    <source>
        <strain evidence="7">RU1</strain>
    </source>
</reference>
<dbReference type="Proteomes" id="UP000034954">
    <property type="component" value="Unassembled WGS sequence"/>
</dbReference>
<dbReference type="InterPro" id="IPR004507">
    <property type="entry name" value="UbiX-like"/>
</dbReference>
<dbReference type="InterPro" id="IPR036551">
    <property type="entry name" value="Flavin_trans-like"/>
</dbReference>
<protein>
    <recommendedName>
        <fullName evidence="5">Flavin prenyltransferase UbiX</fullName>
        <ecNumber evidence="5">2.5.1.129</ecNumber>
    </recommendedName>
</protein>
<evidence type="ECO:0000256" key="3">
    <source>
        <dbReference type="ARBA" id="ARBA00022643"/>
    </source>
</evidence>
<comment type="similarity">
    <text evidence="5">Belongs to the UbiX/PAD1 family.</text>
</comment>
<proteinExistence type="inferred from homology"/>
<dbReference type="HAMAP" id="MF_01984">
    <property type="entry name" value="ubiX_pad"/>
    <property type="match status" value="1"/>
</dbReference>
<dbReference type="PANTHER" id="PTHR43374:SF1">
    <property type="entry name" value="FLAVIN PRENYLTRANSFERASE PAD1, MITOCHONDRIAL"/>
    <property type="match status" value="1"/>
</dbReference>
<comment type="function">
    <text evidence="5">Flavin prenyltransferase that catalyzes the synthesis of the prenylated FMN cofactor (prenyl-FMN) for 4-hydroxy-3-polyprenylbenzoic acid decarboxylase UbiD. The prenyltransferase is metal-independent and links a dimethylallyl moiety from dimethylallyl monophosphate (DMAP) to the flavin N5 and C6 atoms of FMN.</text>
</comment>
<feature type="domain" description="Flavoprotein" evidence="6">
    <location>
        <begin position="9"/>
        <end position="188"/>
    </location>
</feature>
<keyword evidence="3 5" id="KW-0288">FMN</keyword>
<dbReference type="GO" id="GO:0106141">
    <property type="term" value="F:flavin prenyltransferase activity"/>
    <property type="evidence" value="ECO:0007669"/>
    <property type="project" value="UniProtKB-EC"/>
</dbReference>
<dbReference type="EMBL" id="LAQJ01000181">
    <property type="protein sequence ID" value="KKO19541.1"/>
    <property type="molecule type" value="Genomic_DNA"/>
</dbReference>
<dbReference type="PANTHER" id="PTHR43374">
    <property type="entry name" value="FLAVIN PRENYLTRANSFERASE"/>
    <property type="match status" value="1"/>
</dbReference>
<dbReference type="EC" id="2.5.1.129" evidence="5"/>
<dbReference type="AlphaFoldDB" id="A0A0M2UX38"/>
<dbReference type="NCBIfam" id="NF004685">
    <property type="entry name" value="PRK06029.1"/>
    <property type="match status" value="1"/>
</dbReference>
<accession>A0A0M2UX38</accession>
<keyword evidence="2 5" id="KW-0285">Flavoprotein</keyword>
<keyword evidence="1 5" id="KW-0637">Prenyltransferase</keyword>
<sequence>MFQEDRVENIVVGITGASGALYAQHLLQALCKLGYHIHLALSDAGALVMKHELGIDFPGAYPHFTSFFDCPADHVTVYHNADMSATIASGRYPIKAMVIVPCSMNTLCSIAHGIANNLIQRAASISIKEGRKLVVVPRETPLSSIHLEAMLKLSSTGVCILPAMPGFYHHPKTIDDQVNFVVAKILDVLGIPHTLMPEWHGDDFVHVLMQQEI</sequence>
<evidence type="ECO:0000313" key="7">
    <source>
        <dbReference type="EMBL" id="KKO19541.1"/>
    </source>
</evidence>
<feature type="binding site" evidence="5">
    <location>
        <position position="138"/>
    </location>
    <ligand>
        <name>FMN</name>
        <dbReference type="ChEBI" id="CHEBI:58210"/>
    </ligand>
</feature>
<dbReference type="NCBIfam" id="TIGR00421">
    <property type="entry name" value="ubiX_pad"/>
    <property type="match status" value="1"/>
</dbReference>
<dbReference type="PATRIC" id="fig|380242.3.peg.2158"/>
<evidence type="ECO:0000259" key="6">
    <source>
        <dbReference type="Pfam" id="PF02441"/>
    </source>
</evidence>
<evidence type="ECO:0000256" key="5">
    <source>
        <dbReference type="HAMAP-Rule" id="MF_01984"/>
    </source>
</evidence>
<feature type="binding site" evidence="5">
    <location>
        <begin position="103"/>
        <end position="106"/>
    </location>
    <ligand>
        <name>FMN</name>
        <dbReference type="ChEBI" id="CHEBI:58210"/>
    </ligand>
</feature>
<organism evidence="7 8">
    <name type="scientific">Candidatus Brocadia fulgida</name>
    <dbReference type="NCBI Taxonomy" id="380242"/>
    <lineage>
        <taxon>Bacteria</taxon>
        <taxon>Pseudomonadati</taxon>
        <taxon>Planctomycetota</taxon>
        <taxon>Candidatus Brocadiia</taxon>
        <taxon>Candidatus Brocadiales</taxon>
        <taxon>Candidatus Brocadiaceae</taxon>
        <taxon>Candidatus Brocadia</taxon>
    </lineage>
</organism>
<feature type="binding site" evidence="5">
    <location>
        <begin position="16"/>
        <end position="18"/>
    </location>
    <ligand>
        <name>FMN</name>
        <dbReference type="ChEBI" id="CHEBI:58210"/>
    </ligand>
</feature>